<dbReference type="Gene3D" id="3.90.245.10">
    <property type="entry name" value="Ribonucleoside hydrolase-like"/>
    <property type="match status" value="1"/>
</dbReference>
<dbReference type="Pfam" id="PF01156">
    <property type="entry name" value="IU_nuc_hydro"/>
    <property type="match status" value="1"/>
</dbReference>
<dbReference type="PANTHER" id="PTHR46190:SF1">
    <property type="entry name" value="SI:CH211-201H21.5"/>
    <property type="match status" value="1"/>
</dbReference>
<proteinExistence type="inferred from homology"/>
<evidence type="ECO:0000313" key="5">
    <source>
        <dbReference type="Proteomes" id="UP001314205"/>
    </source>
</evidence>
<comment type="similarity">
    <text evidence="1">Belongs to the IUNH family.</text>
</comment>
<evidence type="ECO:0000313" key="4">
    <source>
        <dbReference type="EMBL" id="CAK1600237.1"/>
    </source>
</evidence>
<keyword evidence="5" id="KW-1185">Reference proteome</keyword>
<organism evidence="4 5">
    <name type="scientific">Parnassius mnemosyne</name>
    <name type="common">clouded apollo</name>
    <dbReference type="NCBI Taxonomy" id="213953"/>
    <lineage>
        <taxon>Eukaryota</taxon>
        <taxon>Metazoa</taxon>
        <taxon>Ecdysozoa</taxon>
        <taxon>Arthropoda</taxon>
        <taxon>Hexapoda</taxon>
        <taxon>Insecta</taxon>
        <taxon>Pterygota</taxon>
        <taxon>Neoptera</taxon>
        <taxon>Endopterygota</taxon>
        <taxon>Lepidoptera</taxon>
        <taxon>Glossata</taxon>
        <taxon>Ditrysia</taxon>
        <taxon>Papilionoidea</taxon>
        <taxon>Papilionidae</taxon>
        <taxon>Parnassiinae</taxon>
        <taxon>Parnassini</taxon>
        <taxon>Parnassius</taxon>
        <taxon>Driopa</taxon>
    </lineage>
</organism>
<dbReference type="PANTHER" id="PTHR46190">
    <property type="entry name" value="SI:CH211-201H21.5-RELATED"/>
    <property type="match status" value="1"/>
</dbReference>
<feature type="domain" description="Inosine/uridine-preferring nucleoside hydrolase" evidence="3">
    <location>
        <begin position="27"/>
        <end position="319"/>
    </location>
</feature>
<dbReference type="InterPro" id="IPR052775">
    <property type="entry name" value="IUN_hydrolase"/>
</dbReference>
<dbReference type="AlphaFoldDB" id="A0AAV1M1E0"/>
<dbReference type="InterPro" id="IPR001910">
    <property type="entry name" value="Inosine/uridine_hydrolase_dom"/>
</dbReference>
<evidence type="ECO:0000259" key="3">
    <source>
        <dbReference type="Pfam" id="PF01156"/>
    </source>
</evidence>
<sequence>MIVFLCIFVFIITNVTGYQNNDGKTKIIIDNDAGGDDAMAIFLALLYEKHFDGPTLIGLTTGNGNTIEDNVCINNQRILKVANRQDVPLYRGSKSSLVITPTTTNYYGKDGLGDSGLYYNDLEPAKEQSAVSALIELSKKYEGSLTVITLGSLTNVALAMKLDPGFLNRLQQLYVAAGHIHSDEIPLPEFNALTDVEAYQVVTQNATPDKLTIIPYSQVMRCLNFSRAWRQEVLGAIDTEVMIAQNLFEKVSVRKNERWQALDPAAVAVALKPDLVKEYKYSKNGIKTCGDQRGINTNEFVSMQDANVRVIYSVHEEEYTQFLLNVLSKHA</sequence>
<gene>
    <name evidence="4" type="ORF">PARMNEM_LOCUS19019</name>
</gene>
<protein>
    <recommendedName>
        <fullName evidence="3">Inosine/uridine-preferring nucleoside hydrolase domain-containing protein</fullName>
    </recommendedName>
</protein>
<comment type="caution">
    <text evidence="4">The sequence shown here is derived from an EMBL/GenBank/DDBJ whole genome shotgun (WGS) entry which is preliminary data.</text>
</comment>
<dbReference type="InterPro" id="IPR036452">
    <property type="entry name" value="Ribo_hydro-like"/>
</dbReference>
<keyword evidence="2" id="KW-0732">Signal</keyword>
<feature type="signal peptide" evidence="2">
    <location>
        <begin position="1"/>
        <end position="17"/>
    </location>
</feature>
<reference evidence="4 5" key="1">
    <citation type="submission" date="2023-11" db="EMBL/GenBank/DDBJ databases">
        <authorList>
            <person name="Hedman E."/>
            <person name="Englund M."/>
            <person name="Stromberg M."/>
            <person name="Nyberg Akerstrom W."/>
            <person name="Nylinder S."/>
            <person name="Jareborg N."/>
            <person name="Kallberg Y."/>
            <person name="Kronander E."/>
        </authorList>
    </citation>
    <scope>NUCLEOTIDE SEQUENCE [LARGE SCALE GENOMIC DNA]</scope>
</reference>
<accession>A0AAV1M1E0</accession>
<feature type="chain" id="PRO_5043998971" description="Inosine/uridine-preferring nucleoside hydrolase domain-containing protein" evidence="2">
    <location>
        <begin position="18"/>
        <end position="331"/>
    </location>
</feature>
<dbReference type="GO" id="GO:0016799">
    <property type="term" value="F:hydrolase activity, hydrolyzing N-glycosyl compounds"/>
    <property type="evidence" value="ECO:0007669"/>
    <property type="project" value="InterPro"/>
</dbReference>
<name>A0AAV1M1E0_9NEOP</name>
<dbReference type="Proteomes" id="UP001314205">
    <property type="component" value="Unassembled WGS sequence"/>
</dbReference>
<dbReference type="EMBL" id="CAVLGL010000115">
    <property type="protein sequence ID" value="CAK1600237.1"/>
    <property type="molecule type" value="Genomic_DNA"/>
</dbReference>
<dbReference type="SUPFAM" id="SSF53590">
    <property type="entry name" value="Nucleoside hydrolase"/>
    <property type="match status" value="1"/>
</dbReference>
<evidence type="ECO:0000256" key="1">
    <source>
        <dbReference type="ARBA" id="ARBA00009176"/>
    </source>
</evidence>
<evidence type="ECO:0000256" key="2">
    <source>
        <dbReference type="SAM" id="SignalP"/>
    </source>
</evidence>